<dbReference type="InterPro" id="IPR029068">
    <property type="entry name" value="Glyas_Bleomycin-R_OHBP_Dase"/>
</dbReference>
<gene>
    <name evidence="2" type="ORF">G9470_26040</name>
</gene>
<dbReference type="Gene3D" id="3.10.180.10">
    <property type="entry name" value="2,3-Dihydroxybiphenyl 1,2-Dioxygenase, domain 1"/>
    <property type="match status" value="1"/>
</dbReference>
<name>A0ABX1VYN7_9FIRM</name>
<dbReference type="InterPro" id="IPR037523">
    <property type="entry name" value="VOC_core"/>
</dbReference>
<dbReference type="SUPFAM" id="SSF54593">
    <property type="entry name" value="Glyoxalase/Bleomycin resistance protein/Dihydroxybiphenyl dioxygenase"/>
    <property type="match status" value="1"/>
</dbReference>
<dbReference type="RefSeq" id="WP_170824234.1">
    <property type="nucleotide sequence ID" value="NZ_JAAOXG010000092.1"/>
</dbReference>
<dbReference type="PROSITE" id="PS51819">
    <property type="entry name" value="VOC"/>
    <property type="match status" value="1"/>
</dbReference>
<keyword evidence="3" id="KW-1185">Reference proteome</keyword>
<dbReference type="EMBL" id="JAAOXG010000092">
    <property type="protein sequence ID" value="NNJ33219.1"/>
    <property type="molecule type" value="Genomic_DNA"/>
</dbReference>
<evidence type="ECO:0000259" key="1">
    <source>
        <dbReference type="PROSITE" id="PS51819"/>
    </source>
</evidence>
<organism evidence="2 3">
    <name type="scientific">Lacrimispora defluvii</name>
    <dbReference type="NCBI Taxonomy" id="2719233"/>
    <lineage>
        <taxon>Bacteria</taxon>
        <taxon>Bacillati</taxon>
        <taxon>Bacillota</taxon>
        <taxon>Clostridia</taxon>
        <taxon>Lachnospirales</taxon>
        <taxon>Lachnospiraceae</taxon>
        <taxon>Lacrimispora</taxon>
    </lineage>
</organism>
<proteinExistence type="predicted"/>
<sequence length="170" mass="19387">MFRYVHTNIIANDPDKLIAFYKEVFRCKSIGEERDLKGQWLDKLTGLHNAHITGEHLLLPGYGEDHPTLEIFSYDAVRESVIGEINRPGFAHIAFEVDDVETTLELMIRAGGSQVGELVTADYPNNREAVFVYARDPEGNIIELQSWRQKKHTGRFDESDQLGSNKDTEH</sequence>
<feature type="domain" description="VOC" evidence="1">
    <location>
        <begin position="3"/>
        <end position="147"/>
    </location>
</feature>
<accession>A0ABX1VYN7</accession>
<dbReference type="InterPro" id="IPR004360">
    <property type="entry name" value="Glyas_Fos-R_dOase_dom"/>
</dbReference>
<reference evidence="2 3" key="1">
    <citation type="submission" date="2020-03" db="EMBL/GenBank/DDBJ databases">
        <title>Genome Sequence of industrial isolate, B5A.</title>
        <authorList>
            <person name="Sharma S."/>
            <person name="Patil P.B."/>
            <person name="Korpole S."/>
        </authorList>
    </citation>
    <scope>NUCLEOTIDE SEQUENCE [LARGE SCALE GENOMIC DNA]</scope>
    <source>
        <strain evidence="2 3">PI-S10-B5A</strain>
    </source>
</reference>
<dbReference type="Pfam" id="PF00903">
    <property type="entry name" value="Glyoxalase"/>
    <property type="match status" value="1"/>
</dbReference>
<evidence type="ECO:0000313" key="2">
    <source>
        <dbReference type="EMBL" id="NNJ33219.1"/>
    </source>
</evidence>
<evidence type="ECO:0000313" key="3">
    <source>
        <dbReference type="Proteomes" id="UP000539052"/>
    </source>
</evidence>
<protein>
    <submittedName>
        <fullName evidence="2">VOC family protein</fullName>
    </submittedName>
</protein>
<dbReference type="Proteomes" id="UP000539052">
    <property type="component" value="Unassembled WGS sequence"/>
</dbReference>
<comment type="caution">
    <text evidence="2">The sequence shown here is derived from an EMBL/GenBank/DDBJ whole genome shotgun (WGS) entry which is preliminary data.</text>
</comment>